<protein>
    <recommendedName>
        <fullName evidence="4">BACK domain-containing protein</fullName>
    </recommendedName>
</protein>
<dbReference type="InterPro" id="IPR000210">
    <property type="entry name" value="BTB/POZ_dom"/>
</dbReference>
<keyword evidence="1" id="KW-0880">Kelch repeat</keyword>
<dbReference type="Proteomes" id="UP000784294">
    <property type="component" value="Unassembled WGS sequence"/>
</dbReference>
<dbReference type="Pfam" id="PF07707">
    <property type="entry name" value="BACK"/>
    <property type="match status" value="1"/>
</dbReference>
<dbReference type="InterPro" id="IPR011333">
    <property type="entry name" value="SKP1/BTB/POZ_sf"/>
</dbReference>
<keyword evidence="6" id="KW-1185">Reference proteome</keyword>
<dbReference type="Gene3D" id="3.30.710.10">
    <property type="entry name" value="Potassium Channel Kv1.1, Chain A"/>
    <property type="match status" value="1"/>
</dbReference>
<evidence type="ECO:0000256" key="2">
    <source>
        <dbReference type="ARBA" id="ARBA00022737"/>
    </source>
</evidence>
<accession>A0A448X1J1</accession>
<organism evidence="5 6">
    <name type="scientific">Protopolystoma xenopodis</name>
    <dbReference type="NCBI Taxonomy" id="117903"/>
    <lineage>
        <taxon>Eukaryota</taxon>
        <taxon>Metazoa</taxon>
        <taxon>Spiralia</taxon>
        <taxon>Lophotrochozoa</taxon>
        <taxon>Platyhelminthes</taxon>
        <taxon>Monogenea</taxon>
        <taxon>Polyopisthocotylea</taxon>
        <taxon>Polystomatidea</taxon>
        <taxon>Polystomatidae</taxon>
        <taxon>Protopolystoma</taxon>
    </lineage>
</organism>
<evidence type="ECO:0000256" key="3">
    <source>
        <dbReference type="SAM" id="MobiDB-lite"/>
    </source>
</evidence>
<comment type="caution">
    <text evidence="5">The sequence shown here is derived from an EMBL/GenBank/DDBJ whole genome shotgun (WGS) entry which is preliminary data.</text>
</comment>
<dbReference type="EMBL" id="CAAALY010074567">
    <property type="protein sequence ID" value="VEL25521.1"/>
    <property type="molecule type" value="Genomic_DNA"/>
</dbReference>
<dbReference type="SUPFAM" id="SSF54695">
    <property type="entry name" value="POZ domain"/>
    <property type="match status" value="1"/>
</dbReference>
<reference evidence="5" key="1">
    <citation type="submission" date="2018-11" db="EMBL/GenBank/DDBJ databases">
        <authorList>
            <consortium name="Pathogen Informatics"/>
        </authorList>
    </citation>
    <scope>NUCLEOTIDE SEQUENCE</scope>
</reference>
<dbReference type="PANTHER" id="PTHR45632:SF3">
    <property type="entry name" value="KELCH-LIKE PROTEIN 32"/>
    <property type="match status" value="1"/>
</dbReference>
<feature type="region of interest" description="Disordered" evidence="3">
    <location>
        <begin position="229"/>
        <end position="249"/>
    </location>
</feature>
<keyword evidence="2" id="KW-0677">Repeat</keyword>
<evidence type="ECO:0000259" key="4">
    <source>
        <dbReference type="SMART" id="SM00875"/>
    </source>
</evidence>
<gene>
    <name evidence="5" type="ORF">PXEA_LOCUS18961</name>
</gene>
<dbReference type="AlphaFoldDB" id="A0A448X1J1"/>
<evidence type="ECO:0000256" key="1">
    <source>
        <dbReference type="ARBA" id="ARBA00022441"/>
    </source>
</evidence>
<dbReference type="Gene3D" id="1.25.40.420">
    <property type="match status" value="1"/>
</dbReference>
<evidence type="ECO:0000313" key="5">
    <source>
        <dbReference type="EMBL" id="VEL25521.1"/>
    </source>
</evidence>
<dbReference type="PANTHER" id="PTHR45632">
    <property type="entry name" value="LD33804P"/>
    <property type="match status" value="1"/>
</dbReference>
<proteinExistence type="predicted"/>
<dbReference type="InterPro" id="IPR011705">
    <property type="entry name" value="BACK"/>
</dbReference>
<evidence type="ECO:0000313" key="6">
    <source>
        <dbReference type="Proteomes" id="UP000784294"/>
    </source>
</evidence>
<dbReference type="SMART" id="SM00875">
    <property type="entry name" value="BACK"/>
    <property type="match status" value="1"/>
</dbReference>
<dbReference type="Pfam" id="PF00651">
    <property type="entry name" value="BTB"/>
    <property type="match status" value="1"/>
</dbReference>
<name>A0A448X1J1_9PLAT</name>
<dbReference type="OrthoDB" id="191037at2759"/>
<feature type="domain" description="BACK" evidence="4">
    <location>
        <begin position="96"/>
        <end position="197"/>
    </location>
</feature>
<sequence>MESGDICSIVAVEIAEQSIYFERLLRYHKGRGYIRLPEFLNAGFASVIEYIRKGKTKLTSENVYQIFIASDYLLVSNLKQECSAYIKEMAKDPAVAISLWISCRGLYWPEVGEMAYQKILENFGQVFQSAEFLQLDFDDVKHILEDDGLNCLRERMVLTAVENWVQHSSSLRLPFAFDLLTTLRLGLMPQAEIDQISSSDFVKLVPEFAQLLFEWPRCLFQPDSEPLLSEPQRQRLTTPRLPHEVSQTR</sequence>